<dbReference type="Pfam" id="PF10593">
    <property type="entry name" value="Z1"/>
    <property type="match status" value="1"/>
</dbReference>
<accession>A0A1W2CTB8</accession>
<keyword evidence="4" id="KW-1185">Reference proteome</keyword>
<evidence type="ECO:0000256" key="1">
    <source>
        <dbReference type="SAM" id="MobiDB-lite"/>
    </source>
</evidence>
<sequence length="1011" mass="115344">MNQRFYTDKIIELLDNELQELRARNEPLTRAFFDNPEIQEQIKNQVKAIASIFKHAVPSDEHFREYYILALNEFKGNNATDILPSISLTKSKNKTWLSEERAAQIDWHYSERYFRYLKSLGRSQKIIAEARRSSLEVLKKIGDPEADNAFYIKGMVFGSVQSGKTTNFNAVINGAIDLGYPLIIVLSGIMEDLRVQTQLRVEDEVVGYGVIDVEKGNFGFKGVGEIKKFGELGDNAIKQIMIPTSQHADFNINIKRTEFAINHKNVLVCKKNSRVLANLVLWLSDQLAEGQNKHDIPFLLIDDEADNASLNNMGHKGKEYATTINGNIRALLGLFKRKTYLGYTATPFANVLQDRNETPLTKWPISYKEAGVTREKRFDLVDNLAPDDFVELLFPPSIYVGAKHFFETRLSEINKIEPLISPPVNDYHNSFPSRVFKDTEQAAKPGEKDTRASKKTDIFPRFLPESLKDAIRCFVISTALRLSRRPEMVSSKLYQPHNSMLIHISRFTLWQNRTKELVKTFVEELTTRLNTELPDGKESVYAELELTWIRHYAHIVQNIKSYLPDDYEDDFLTPKDYHKDIRSNLLTAITGIQVVAINSDNTSDALVYNKKSEKKYIAIGGNKLSRGFTLEGLTINYFIRNTDFADTLLQMGRWFGYRPGYLDCCKLFTTSANIHKFDTVSVTVEELEETFKEINKKDGRPKDFEIRVRDNPKVIKLTRNSILKNAESINVNYSMGMEQSTKFWINKNAIETAWTGFVEHIKRLKWEEDKTKDVFFHSTDAAGLFAFLELQNTFYDFDLPGVREYIELCNANGKLVSWKIGIRKNSGAREVVLLASSKSGLPGNINLTIRRGPREQASGRYDFLENNIFRVSDKSAQIITSGSDFGLTLNDDQMVEVKKKFLARREAGSATNIPDKDYRLAMNDQEGTLMIYLIDTKHVFTSPDGADKELEARAVELGIDTTIPLFGYALGFPEIKGDFGGNYVRVKQPDPITPEEGEEEEDEFPEELLEG</sequence>
<reference evidence="4" key="1">
    <citation type="submission" date="2017-04" db="EMBL/GenBank/DDBJ databases">
        <authorList>
            <person name="Varghese N."/>
            <person name="Submissions S."/>
        </authorList>
    </citation>
    <scope>NUCLEOTIDE SEQUENCE [LARGE SCALE GENOMIC DNA]</scope>
    <source>
        <strain evidence="4">DSM 12126</strain>
    </source>
</reference>
<proteinExistence type="predicted"/>
<dbReference type="AlphaFoldDB" id="A0A1W2CTB8"/>
<organism evidence="3 4">
    <name type="scientific">Pedobacter africanus</name>
    <dbReference type="NCBI Taxonomy" id="151894"/>
    <lineage>
        <taxon>Bacteria</taxon>
        <taxon>Pseudomonadati</taxon>
        <taxon>Bacteroidota</taxon>
        <taxon>Sphingobacteriia</taxon>
        <taxon>Sphingobacteriales</taxon>
        <taxon>Sphingobacteriaceae</taxon>
        <taxon>Pedobacter</taxon>
    </lineage>
</organism>
<dbReference type="InterPro" id="IPR018310">
    <property type="entry name" value="Put_endonuclease_Z1-dom"/>
</dbReference>
<protein>
    <submittedName>
        <fullName evidence="3">Z1 domain-containing protein</fullName>
    </submittedName>
</protein>
<evidence type="ECO:0000313" key="3">
    <source>
        <dbReference type="EMBL" id="SMC88461.1"/>
    </source>
</evidence>
<feature type="domain" description="Putative endonuclease Z1" evidence="2">
    <location>
        <begin position="466"/>
        <end position="714"/>
    </location>
</feature>
<dbReference type="EMBL" id="FWXT01000002">
    <property type="protein sequence ID" value="SMC88461.1"/>
    <property type="molecule type" value="Genomic_DNA"/>
</dbReference>
<evidence type="ECO:0000313" key="4">
    <source>
        <dbReference type="Proteomes" id="UP000192756"/>
    </source>
</evidence>
<gene>
    <name evidence="3" type="ORF">SAMN04488524_3192</name>
</gene>
<dbReference type="STRING" id="151894.SAMN04488524_3192"/>
<dbReference type="OrthoDB" id="436461at2"/>
<name>A0A1W2CTB8_9SPHI</name>
<feature type="region of interest" description="Disordered" evidence="1">
    <location>
        <begin position="987"/>
        <end position="1011"/>
    </location>
</feature>
<dbReference type="RefSeq" id="WP_084239990.1">
    <property type="nucleotide sequence ID" value="NZ_FWXT01000002.1"/>
</dbReference>
<feature type="compositionally biased region" description="Acidic residues" evidence="1">
    <location>
        <begin position="993"/>
        <end position="1011"/>
    </location>
</feature>
<dbReference type="Proteomes" id="UP000192756">
    <property type="component" value="Unassembled WGS sequence"/>
</dbReference>
<evidence type="ECO:0000259" key="2">
    <source>
        <dbReference type="Pfam" id="PF10593"/>
    </source>
</evidence>